<reference evidence="3" key="1">
    <citation type="submission" date="2016-10" db="EMBL/GenBank/DDBJ databases">
        <authorList>
            <person name="Varghese N."/>
            <person name="Submissions S."/>
        </authorList>
    </citation>
    <scope>NUCLEOTIDE SEQUENCE [LARGE SCALE GENOMIC DNA]</scope>
    <source>
        <strain evidence="3">DSM 40318</strain>
    </source>
</reference>
<dbReference type="Pfam" id="PF13683">
    <property type="entry name" value="rve_3"/>
    <property type="match status" value="1"/>
</dbReference>
<accession>A0A1H5CAZ0</accession>
<dbReference type="InterPro" id="IPR001584">
    <property type="entry name" value="Integrase_cat-core"/>
</dbReference>
<dbReference type="Gene3D" id="3.30.420.10">
    <property type="entry name" value="Ribonuclease H-like superfamily/Ribonuclease H"/>
    <property type="match status" value="1"/>
</dbReference>
<dbReference type="InterPro" id="IPR036397">
    <property type="entry name" value="RNaseH_sf"/>
</dbReference>
<dbReference type="AlphaFoldDB" id="A0A1H5CAZ0"/>
<dbReference type="InterPro" id="IPR012337">
    <property type="entry name" value="RNaseH-like_sf"/>
</dbReference>
<protein>
    <submittedName>
        <fullName evidence="2">Integrase core domain-containing protein</fullName>
    </submittedName>
</protein>
<evidence type="ECO:0000259" key="1">
    <source>
        <dbReference type="PROSITE" id="PS50994"/>
    </source>
</evidence>
<dbReference type="GO" id="GO:0003676">
    <property type="term" value="F:nucleic acid binding"/>
    <property type="evidence" value="ECO:0007669"/>
    <property type="project" value="InterPro"/>
</dbReference>
<sequence length="226" mass="25595">MAASNVWKILKDAGVDPAPDRSSSTWADFPRSQADALLACDFLETVTLSGARMYVLAVIEHSSRRIRILGATAHPTTSWVTQAAKNLVMDLEDASCRARFIIRDRDGKFPALFDAALKDTGIEVVFTGIQMPRMNSIMERWVQTCRHELLDRTLIWNQRHLLHALREFEEFYTSHRLHQGIANARPLYPLPTPINDPDKLSHLDKRRHDALAASSTNTDMPRDLHG</sequence>
<dbReference type="PROSITE" id="PS50994">
    <property type="entry name" value="INTEGRASE"/>
    <property type="match status" value="1"/>
</dbReference>
<keyword evidence="3" id="KW-1185">Reference proteome</keyword>
<dbReference type="Proteomes" id="UP000198609">
    <property type="component" value="Unassembled WGS sequence"/>
</dbReference>
<gene>
    <name evidence="2" type="ORF">SAMN04490356_9320</name>
</gene>
<dbReference type="EMBL" id="FNST01000002">
    <property type="protein sequence ID" value="SED63979.1"/>
    <property type="molecule type" value="Genomic_DNA"/>
</dbReference>
<dbReference type="SUPFAM" id="SSF53098">
    <property type="entry name" value="Ribonuclease H-like"/>
    <property type="match status" value="1"/>
</dbReference>
<proteinExistence type="predicted"/>
<dbReference type="GO" id="GO:0015074">
    <property type="term" value="P:DNA integration"/>
    <property type="evidence" value="ECO:0007669"/>
    <property type="project" value="InterPro"/>
</dbReference>
<name>A0A1H5CAZ0_STRMJ</name>
<organism evidence="2 3">
    <name type="scientific">Streptomyces melanosporofaciens</name>
    <dbReference type="NCBI Taxonomy" id="67327"/>
    <lineage>
        <taxon>Bacteria</taxon>
        <taxon>Bacillati</taxon>
        <taxon>Actinomycetota</taxon>
        <taxon>Actinomycetes</taxon>
        <taxon>Kitasatosporales</taxon>
        <taxon>Streptomycetaceae</taxon>
        <taxon>Streptomyces</taxon>
        <taxon>Streptomyces violaceusniger group</taxon>
    </lineage>
</organism>
<evidence type="ECO:0000313" key="3">
    <source>
        <dbReference type="Proteomes" id="UP000198609"/>
    </source>
</evidence>
<feature type="domain" description="Integrase catalytic" evidence="1">
    <location>
        <begin position="26"/>
        <end position="194"/>
    </location>
</feature>
<evidence type="ECO:0000313" key="2">
    <source>
        <dbReference type="EMBL" id="SED63979.1"/>
    </source>
</evidence>